<evidence type="ECO:0000313" key="8">
    <source>
        <dbReference type="Proteomes" id="UP000031449"/>
    </source>
</evidence>
<evidence type="ECO:0000256" key="3">
    <source>
        <dbReference type="ARBA" id="ARBA00022692"/>
    </source>
</evidence>
<accession>A0A0B5AV26</accession>
<gene>
    <name evidence="7" type="ORF">JMA_25220</name>
</gene>
<dbReference type="Pfam" id="PF01943">
    <property type="entry name" value="Polysacc_synt"/>
    <property type="match status" value="1"/>
</dbReference>
<dbReference type="PIRSF" id="PIRSF038958">
    <property type="entry name" value="PG_synth_SpoVB"/>
    <property type="match status" value="1"/>
</dbReference>
<dbReference type="AlphaFoldDB" id="A0A0B5AV26"/>
<feature type="transmembrane region" description="Helical" evidence="6">
    <location>
        <begin position="49"/>
        <end position="71"/>
    </location>
</feature>
<dbReference type="GO" id="GO:0051301">
    <property type="term" value="P:cell division"/>
    <property type="evidence" value="ECO:0007669"/>
    <property type="project" value="UniProtKB-KW"/>
</dbReference>
<dbReference type="HOGENOM" id="CLU_022017_1_0_9"/>
<evidence type="ECO:0000256" key="4">
    <source>
        <dbReference type="ARBA" id="ARBA00022989"/>
    </source>
</evidence>
<dbReference type="KEGG" id="jeo:JMA_25220"/>
<dbReference type="BioCyc" id="JESP1508404:G14D9-11778-MONOMER"/>
<dbReference type="CDD" id="cd13124">
    <property type="entry name" value="MATE_SpoVB_like"/>
    <property type="match status" value="1"/>
</dbReference>
<reference evidence="7 8" key="1">
    <citation type="submission" date="2014-08" db="EMBL/GenBank/DDBJ databases">
        <title>Complete genome of a marine bacteria Jeotgalibacillus malaysiensis.</title>
        <authorList>
            <person name="Yaakop A.S."/>
            <person name="Chan K.-G."/>
            <person name="Goh K.M."/>
        </authorList>
    </citation>
    <scope>NUCLEOTIDE SEQUENCE [LARGE SCALE GENOMIC DNA]</scope>
    <source>
        <strain evidence="7 8">D5</strain>
    </source>
</reference>
<dbReference type="EMBL" id="CP009416">
    <property type="protein sequence ID" value="AJD91839.1"/>
    <property type="molecule type" value="Genomic_DNA"/>
</dbReference>
<evidence type="ECO:0000256" key="5">
    <source>
        <dbReference type="ARBA" id="ARBA00023136"/>
    </source>
</evidence>
<organism evidence="7 8">
    <name type="scientific">Jeotgalibacillus malaysiensis</name>
    <dbReference type="NCBI Taxonomy" id="1508404"/>
    <lineage>
        <taxon>Bacteria</taxon>
        <taxon>Bacillati</taxon>
        <taxon>Bacillota</taxon>
        <taxon>Bacilli</taxon>
        <taxon>Bacillales</taxon>
        <taxon>Caryophanaceae</taxon>
        <taxon>Jeotgalibacillus</taxon>
    </lineage>
</organism>
<feature type="transmembrane region" description="Helical" evidence="6">
    <location>
        <begin position="404"/>
        <end position="423"/>
    </location>
</feature>
<dbReference type="InterPro" id="IPR002797">
    <property type="entry name" value="Polysacc_synth"/>
</dbReference>
<dbReference type="PANTHER" id="PTHR30250">
    <property type="entry name" value="PST FAMILY PREDICTED COLANIC ACID TRANSPORTER"/>
    <property type="match status" value="1"/>
</dbReference>
<feature type="transmembrane region" description="Helical" evidence="6">
    <location>
        <begin position="338"/>
        <end position="356"/>
    </location>
</feature>
<feature type="transmembrane region" description="Helical" evidence="6">
    <location>
        <begin position="91"/>
        <end position="117"/>
    </location>
</feature>
<evidence type="ECO:0000313" key="7">
    <source>
        <dbReference type="EMBL" id="AJD91839.1"/>
    </source>
</evidence>
<dbReference type="Proteomes" id="UP000031449">
    <property type="component" value="Chromosome"/>
</dbReference>
<dbReference type="OrthoDB" id="9775950at2"/>
<dbReference type="InterPro" id="IPR050833">
    <property type="entry name" value="Poly_Biosynth_Transport"/>
</dbReference>
<dbReference type="STRING" id="1508404.JMA_25220"/>
<keyword evidence="7" id="KW-0132">Cell division</keyword>
<dbReference type="GO" id="GO:0005886">
    <property type="term" value="C:plasma membrane"/>
    <property type="evidence" value="ECO:0007669"/>
    <property type="project" value="UniProtKB-SubCell"/>
</dbReference>
<feature type="transmembrane region" description="Helical" evidence="6">
    <location>
        <begin position="247"/>
        <end position="267"/>
    </location>
</feature>
<evidence type="ECO:0000256" key="6">
    <source>
        <dbReference type="SAM" id="Phobius"/>
    </source>
</evidence>
<protein>
    <submittedName>
        <fullName evidence="7">Cell division protein</fullName>
    </submittedName>
</protein>
<keyword evidence="3 6" id="KW-0812">Transmembrane</keyword>
<keyword evidence="5 6" id="KW-0472">Membrane</keyword>
<evidence type="ECO:0000256" key="2">
    <source>
        <dbReference type="ARBA" id="ARBA00022475"/>
    </source>
</evidence>
<dbReference type="PANTHER" id="PTHR30250:SF21">
    <property type="entry name" value="LIPID II FLIPPASE MURJ"/>
    <property type="match status" value="1"/>
</dbReference>
<keyword evidence="4 6" id="KW-1133">Transmembrane helix</keyword>
<feature type="transmembrane region" description="Helical" evidence="6">
    <location>
        <begin position="465"/>
        <end position="485"/>
    </location>
</feature>
<feature type="transmembrane region" description="Helical" evidence="6">
    <location>
        <begin position="376"/>
        <end position="397"/>
    </location>
</feature>
<feature type="transmembrane region" description="Helical" evidence="6">
    <location>
        <begin position="195"/>
        <end position="219"/>
    </location>
</feature>
<keyword evidence="7" id="KW-0131">Cell cycle</keyword>
<proteinExistence type="predicted"/>
<name>A0A0B5AV26_9BACL</name>
<feature type="transmembrane region" description="Helical" evidence="6">
    <location>
        <begin position="299"/>
        <end position="318"/>
    </location>
</feature>
<feature type="transmembrane region" description="Helical" evidence="6">
    <location>
        <begin position="129"/>
        <end position="149"/>
    </location>
</feature>
<feature type="transmembrane region" description="Helical" evidence="6">
    <location>
        <begin position="435"/>
        <end position="453"/>
    </location>
</feature>
<feature type="transmembrane region" description="Helical" evidence="6">
    <location>
        <begin position="170"/>
        <end position="189"/>
    </location>
</feature>
<sequence>MSTSTLVRGTFILTLGTFISKFLGLFYVIPFNELVRDEPGALALYQYGYIPYTIFLSIATAGVPLAVSKFISKYNAIGEYEVGRKLFRSGLILMSLTGIFAFLMMYLFAPVFAGMVIESNEQQVSVEQVISVIRAVSFALIIIPVMSLIRGFFQGYESMGPTAVSNVIEQIVRIVFLLAGVYVVLFVMDGSMTEAIGVATFAAFVGGVASLVLLIVYYLKRKPHLDKMSATGKNEMNVSIKDMYKEIILYSIPFVLVGVANPLFQLIDSLTFNKAMVSIGLAAVTDIQLEVLNFTTHKLVIIPVSLATAFAMTLIPVITSSFSKGNWNNLNRQIDQTFQILLFLTMPAAIGLSLLAEPAYTVFYGADQLGTEVLRTYAPVAILFAIYTVTAAMMQGINEQRWSVLSLLVGLLVKLSLNIPLVQMMEVQGAVLSTSIGYIAAIVINLLVIKYFAAYKYKMVVKRTVLMLIFNVVMAVPVLLVYFGLDLVLNPENRLHAIIILAICGLIGAFVYAVLSMKSRLADRLFGDRVTRLRNKFS</sequence>
<dbReference type="InterPro" id="IPR024923">
    <property type="entry name" value="PG_synth_SpoVB"/>
</dbReference>
<keyword evidence="2" id="KW-1003">Cell membrane</keyword>
<feature type="transmembrane region" description="Helical" evidence="6">
    <location>
        <begin position="497"/>
        <end position="515"/>
    </location>
</feature>
<keyword evidence="8" id="KW-1185">Reference proteome</keyword>
<evidence type="ECO:0000256" key="1">
    <source>
        <dbReference type="ARBA" id="ARBA00004651"/>
    </source>
</evidence>
<feature type="transmembrane region" description="Helical" evidence="6">
    <location>
        <begin position="12"/>
        <end position="29"/>
    </location>
</feature>
<comment type="subcellular location">
    <subcellularLocation>
        <location evidence="1">Cell membrane</location>
        <topology evidence="1">Multi-pass membrane protein</topology>
    </subcellularLocation>
</comment>